<gene>
    <name evidence="3" type="ORF">SLS58_011320</name>
</gene>
<evidence type="ECO:0000313" key="3">
    <source>
        <dbReference type="EMBL" id="KAL1632773.1"/>
    </source>
</evidence>
<keyword evidence="2" id="KW-1133">Transmembrane helix</keyword>
<feature type="compositionally biased region" description="Low complexity" evidence="1">
    <location>
        <begin position="382"/>
        <end position="393"/>
    </location>
</feature>
<feature type="region of interest" description="Disordered" evidence="1">
    <location>
        <begin position="1"/>
        <end position="79"/>
    </location>
</feature>
<evidence type="ECO:0000313" key="4">
    <source>
        <dbReference type="Proteomes" id="UP001521184"/>
    </source>
</evidence>
<keyword evidence="2" id="KW-0472">Membrane</keyword>
<accession>A0ABR3SZL5</accession>
<sequence>MADNSANTATPASGSTAPAAPQAASSPSPTPTPANDASAPPASAPDAPRTTPAPAATPSDAPNGTTVHSATGPADEESGGRLARFRIEEDHWAWKFGLRLITLGCAIIGMSTLVWAGVQGGRASWSNNYYYSIGSWIGALSIPLICSIIFNIICVAIVCCNKRPVHPGVAVGIDLVLWLSLILTGFFGIWGYFDSGTTDPETFDDWYGSSSSSSSYRSSYYCGSEDYVYDSSDRTCTYDPQDCTGWSSCETKKAFYQAEYLARILLVGVIFTFICTVLHFITFVWACVDTNRRNKSKQSLTVKYAAERIVQEMVQSGQLVRPAPAMMAGGGGGYHPHGAPMMRGYPPQGQPMMRGGNPQGQTMDPTLPPIQEFYSPAPRAPPAAAKAPARAPAQGPSQDPA</sequence>
<feature type="transmembrane region" description="Helical" evidence="2">
    <location>
        <begin position="96"/>
        <end position="116"/>
    </location>
</feature>
<reference evidence="3 4" key="1">
    <citation type="journal article" date="2023" name="Plant Dis.">
        <title>First Report of Diplodia intermedia Causing Canker and Dieback Diseases on Apple Trees in Canada.</title>
        <authorList>
            <person name="Ellouze W."/>
            <person name="Ilyukhin E."/>
            <person name="Sulman M."/>
            <person name="Ali S."/>
        </authorList>
    </citation>
    <scope>NUCLEOTIDE SEQUENCE [LARGE SCALE GENOMIC DNA]</scope>
    <source>
        <strain evidence="3 4">M45-28</strain>
    </source>
</reference>
<protein>
    <submittedName>
        <fullName evidence="3">Uncharacterized protein</fullName>
    </submittedName>
</protein>
<dbReference type="EMBL" id="JAKEKT020000179">
    <property type="protein sequence ID" value="KAL1632773.1"/>
    <property type="molecule type" value="Genomic_DNA"/>
</dbReference>
<feature type="region of interest" description="Disordered" evidence="1">
    <location>
        <begin position="354"/>
        <end position="401"/>
    </location>
</feature>
<feature type="compositionally biased region" description="Low complexity" evidence="1">
    <location>
        <begin position="1"/>
        <end position="62"/>
    </location>
</feature>
<proteinExistence type="predicted"/>
<keyword evidence="4" id="KW-1185">Reference proteome</keyword>
<evidence type="ECO:0000256" key="2">
    <source>
        <dbReference type="SAM" id="Phobius"/>
    </source>
</evidence>
<feature type="transmembrane region" description="Helical" evidence="2">
    <location>
        <begin position="136"/>
        <end position="159"/>
    </location>
</feature>
<dbReference type="Proteomes" id="UP001521184">
    <property type="component" value="Unassembled WGS sequence"/>
</dbReference>
<feature type="transmembrane region" description="Helical" evidence="2">
    <location>
        <begin position="171"/>
        <end position="193"/>
    </location>
</feature>
<feature type="transmembrane region" description="Helical" evidence="2">
    <location>
        <begin position="260"/>
        <end position="288"/>
    </location>
</feature>
<comment type="caution">
    <text evidence="3">The sequence shown here is derived from an EMBL/GenBank/DDBJ whole genome shotgun (WGS) entry which is preliminary data.</text>
</comment>
<name>A0ABR3SZL5_9PEZI</name>
<keyword evidence="2" id="KW-0812">Transmembrane</keyword>
<organism evidence="3 4">
    <name type="scientific">Diplodia intermedia</name>
    <dbReference type="NCBI Taxonomy" id="856260"/>
    <lineage>
        <taxon>Eukaryota</taxon>
        <taxon>Fungi</taxon>
        <taxon>Dikarya</taxon>
        <taxon>Ascomycota</taxon>
        <taxon>Pezizomycotina</taxon>
        <taxon>Dothideomycetes</taxon>
        <taxon>Dothideomycetes incertae sedis</taxon>
        <taxon>Botryosphaeriales</taxon>
        <taxon>Botryosphaeriaceae</taxon>
        <taxon>Diplodia</taxon>
    </lineage>
</organism>
<evidence type="ECO:0000256" key="1">
    <source>
        <dbReference type="SAM" id="MobiDB-lite"/>
    </source>
</evidence>